<sequence>MKHHIVNGNKIAHHIANLFRASFHGFSNEILGYLRQKLKLAI</sequence>
<organism evidence="1 2">
    <name type="scientific">Brucella pseudogrignonensis</name>
    <dbReference type="NCBI Taxonomy" id="419475"/>
    <lineage>
        <taxon>Bacteria</taxon>
        <taxon>Pseudomonadati</taxon>
        <taxon>Pseudomonadota</taxon>
        <taxon>Alphaproteobacteria</taxon>
        <taxon>Hyphomicrobiales</taxon>
        <taxon>Brucellaceae</taxon>
        <taxon>Brucella/Ochrobactrum group</taxon>
        <taxon>Brucella</taxon>
    </lineage>
</organism>
<keyword evidence="2" id="KW-1185">Reference proteome</keyword>
<name>A0A256G3F4_9HYPH</name>
<protein>
    <submittedName>
        <fullName evidence="1">Uncharacterized protein</fullName>
    </submittedName>
</protein>
<accession>A0A256G3F4</accession>
<dbReference type="Proteomes" id="UP000216188">
    <property type="component" value="Unassembled WGS sequence"/>
</dbReference>
<evidence type="ECO:0000313" key="2">
    <source>
        <dbReference type="Proteomes" id="UP000216188"/>
    </source>
</evidence>
<comment type="caution">
    <text evidence="1">The sequence shown here is derived from an EMBL/GenBank/DDBJ whole genome shotgun (WGS) entry which is preliminary data.</text>
</comment>
<proteinExistence type="predicted"/>
<reference evidence="1 2" key="1">
    <citation type="submission" date="2017-07" db="EMBL/GenBank/DDBJ databases">
        <title>Phylogenetic study on the rhizospheric bacterium Ochrobactrum sp. A44.</title>
        <authorList>
            <person name="Krzyzanowska D.M."/>
            <person name="Ossowicki A."/>
            <person name="Rajewska M."/>
            <person name="Maciag T."/>
            <person name="Kaczynski Z."/>
            <person name="Czerwicka M."/>
            <person name="Jafra S."/>
        </authorList>
    </citation>
    <scope>NUCLEOTIDE SEQUENCE [LARGE SCALE GENOMIC DNA]</scope>
    <source>
        <strain evidence="1 2">CCUG 30717</strain>
    </source>
</reference>
<dbReference type="EMBL" id="NNRM01000047">
    <property type="protein sequence ID" value="OYR21635.1"/>
    <property type="molecule type" value="Genomic_DNA"/>
</dbReference>
<gene>
    <name evidence="1" type="ORF">CEV34_4809</name>
</gene>
<dbReference type="AlphaFoldDB" id="A0A256G3F4"/>
<evidence type="ECO:0000313" key="1">
    <source>
        <dbReference type="EMBL" id="OYR21635.1"/>
    </source>
</evidence>